<organism evidence="1 2">
    <name type="scientific">Exophiala bonariae</name>
    <dbReference type="NCBI Taxonomy" id="1690606"/>
    <lineage>
        <taxon>Eukaryota</taxon>
        <taxon>Fungi</taxon>
        <taxon>Dikarya</taxon>
        <taxon>Ascomycota</taxon>
        <taxon>Pezizomycotina</taxon>
        <taxon>Eurotiomycetes</taxon>
        <taxon>Chaetothyriomycetidae</taxon>
        <taxon>Chaetothyriales</taxon>
        <taxon>Herpotrichiellaceae</taxon>
        <taxon>Exophiala</taxon>
    </lineage>
</organism>
<evidence type="ECO:0008006" key="3">
    <source>
        <dbReference type="Google" id="ProtNLM"/>
    </source>
</evidence>
<comment type="caution">
    <text evidence="1">The sequence shown here is derived from an EMBL/GenBank/DDBJ whole genome shotgun (WGS) entry which is preliminary data.</text>
</comment>
<reference evidence="1 2" key="1">
    <citation type="submission" date="2023-08" db="EMBL/GenBank/DDBJ databases">
        <title>Black Yeasts Isolated from many extreme environments.</title>
        <authorList>
            <person name="Coleine C."/>
            <person name="Stajich J.E."/>
            <person name="Selbmann L."/>
        </authorList>
    </citation>
    <scope>NUCLEOTIDE SEQUENCE [LARGE SCALE GENOMIC DNA]</scope>
    <source>
        <strain evidence="1 2">CCFEE 5792</strain>
    </source>
</reference>
<dbReference type="InterPro" id="IPR032710">
    <property type="entry name" value="NTF2-like_dom_sf"/>
</dbReference>
<dbReference type="RefSeq" id="XP_064702266.1">
    <property type="nucleotide sequence ID" value="XM_064850997.1"/>
</dbReference>
<dbReference type="AlphaFoldDB" id="A0AAV9MY91"/>
<sequence>MVLDRQEASKWLEDLHASSATLDADRWLDEFFTEDVSLQYSNNPVIQGPSVRAMFKTVFAKLDVMTHEVLYFDVVGSKIYQAAKIRYVVKGDDPERDVIEIPGFAVFFLRERHEERPKLYRAETYLNPTEIFSRITEKGL</sequence>
<keyword evidence="2" id="KW-1185">Reference proteome</keyword>
<accession>A0AAV9MY91</accession>
<dbReference type="EMBL" id="JAVRRD010000029">
    <property type="protein sequence ID" value="KAK5046683.1"/>
    <property type="molecule type" value="Genomic_DNA"/>
</dbReference>
<name>A0AAV9MY91_9EURO</name>
<dbReference type="Gene3D" id="3.10.450.50">
    <property type="match status" value="1"/>
</dbReference>
<dbReference type="SUPFAM" id="SSF54427">
    <property type="entry name" value="NTF2-like"/>
    <property type="match status" value="1"/>
</dbReference>
<proteinExistence type="predicted"/>
<evidence type="ECO:0000313" key="1">
    <source>
        <dbReference type="EMBL" id="KAK5046683.1"/>
    </source>
</evidence>
<evidence type="ECO:0000313" key="2">
    <source>
        <dbReference type="Proteomes" id="UP001358417"/>
    </source>
</evidence>
<dbReference type="GeneID" id="89975610"/>
<protein>
    <recommendedName>
        <fullName evidence="3">SnoaL-like domain-containing protein</fullName>
    </recommendedName>
</protein>
<gene>
    <name evidence="1" type="ORF">LTR84_007444</name>
</gene>
<dbReference type="Proteomes" id="UP001358417">
    <property type="component" value="Unassembled WGS sequence"/>
</dbReference>